<dbReference type="InterPro" id="IPR011488">
    <property type="entry name" value="TIF_2_asu"/>
</dbReference>
<evidence type="ECO:0000313" key="5">
    <source>
        <dbReference type="EMBL" id="KAA8499961.1"/>
    </source>
</evidence>
<dbReference type="OMA" id="DVNEHQR"/>
<dbReference type="Pfam" id="PF00575">
    <property type="entry name" value="S1"/>
    <property type="match status" value="1"/>
</dbReference>
<dbReference type="PANTHER" id="PTHR10602">
    <property type="entry name" value="EUKARYOTIC TRANSLATION INITIATION FACTOR 2 SUBUNIT 1"/>
    <property type="match status" value="1"/>
</dbReference>
<dbReference type="EMBL" id="VRMN01000001">
    <property type="protein sequence ID" value="KAA8499961.1"/>
    <property type="molecule type" value="Genomic_DNA"/>
</dbReference>
<gene>
    <name evidence="5" type="ORF">FVE85_7546</name>
</gene>
<comment type="similarity">
    <text evidence="1">Belongs to the eIF-2-alpha family.</text>
</comment>
<dbReference type="FunFam" id="2.40.50.140:FF:000015">
    <property type="entry name" value="Eukaryotic translation initiation factor 2 subunit alpha"/>
    <property type="match status" value="1"/>
</dbReference>
<sequence length="307" mass="34639">MVVNLECRMYENPFPEPDDVVMVLVKDIQDVGAYVQLLEYNKIQGMIMLSELSRRRIRSVNRLLRVGSQEVVVVVRVDKEKGYIDLSKSRVTADDLVRMEEKWNKASTVHSIMRRVAELTEVDLEDLYIRVGWPLYRKFGHAYDAFRAAVQDADAIFKGLDMSEQERAELMKNIEGRLKPKAVKMRADFEVTCFGFEGIDAIKAALKAGEEASSEEMRVRVKLVAPPLYVATTQAVDKKKGFDALETALEAIKTEIQKRGGKFILKAAARTVSDRDDKILLKLMEQLDTQNREVDGDADGSGSGADE</sequence>
<dbReference type="InterPro" id="IPR024055">
    <property type="entry name" value="TIF2_asu_C"/>
</dbReference>
<dbReference type="InterPro" id="IPR044126">
    <property type="entry name" value="S1_IF2_alpha"/>
</dbReference>
<dbReference type="SUPFAM" id="SSF110993">
    <property type="entry name" value="eIF-2-alpha, C-terminal domain"/>
    <property type="match status" value="1"/>
</dbReference>
<comment type="caution">
    <text evidence="5">The sequence shown here is derived from an EMBL/GenBank/DDBJ whole genome shotgun (WGS) entry which is preliminary data.</text>
</comment>
<dbReference type="Pfam" id="PF07541">
    <property type="entry name" value="EIF_2_alpha"/>
    <property type="match status" value="1"/>
</dbReference>
<keyword evidence="2 5" id="KW-0396">Initiation factor</keyword>
<dbReference type="FunFam" id="3.30.70.1130:FF:000001">
    <property type="entry name" value="Eukaryotic translation initiation factor 2 subunit 1"/>
    <property type="match status" value="1"/>
</dbReference>
<feature type="domain" description="S1 motif" evidence="4">
    <location>
        <begin position="18"/>
        <end position="89"/>
    </location>
</feature>
<organism evidence="5 6">
    <name type="scientific">Porphyridium purpureum</name>
    <name type="common">Red alga</name>
    <name type="synonym">Porphyridium cruentum</name>
    <dbReference type="NCBI Taxonomy" id="35688"/>
    <lineage>
        <taxon>Eukaryota</taxon>
        <taxon>Rhodophyta</taxon>
        <taxon>Bangiophyceae</taxon>
        <taxon>Porphyridiales</taxon>
        <taxon>Porphyridiaceae</taxon>
        <taxon>Porphyridium</taxon>
    </lineage>
</organism>
<dbReference type="Gene3D" id="1.10.150.190">
    <property type="entry name" value="Translation initiation factor 2, subunit 1, domain 2"/>
    <property type="match status" value="1"/>
</dbReference>
<dbReference type="SUPFAM" id="SSF116742">
    <property type="entry name" value="eIF2alpha middle domain-like"/>
    <property type="match status" value="1"/>
</dbReference>
<dbReference type="PROSITE" id="PS50126">
    <property type="entry name" value="S1"/>
    <property type="match status" value="1"/>
</dbReference>
<dbReference type="OrthoDB" id="1685042at2759"/>
<protein>
    <submittedName>
        <fullName evidence="5">Eukaryotic translation initiation factor 2 subunit alpha</fullName>
    </submittedName>
</protein>
<dbReference type="SMART" id="SM00316">
    <property type="entry name" value="S1"/>
    <property type="match status" value="1"/>
</dbReference>
<dbReference type="Proteomes" id="UP000324585">
    <property type="component" value="Unassembled WGS sequence"/>
</dbReference>
<evidence type="ECO:0000256" key="1">
    <source>
        <dbReference type="ARBA" id="ARBA00007223"/>
    </source>
</evidence>
<dbReference type="GO" id="GO:0043022">
    <property type="term" value="F:ribosome binding"/>
    <property type="evidence" value="ECO:0007669"/>
    <property type="project" value="TreeGrafter"/>
</dbReference>
<dbReference type="AlphaFoldDB" id="A0A5J4Z7L0"/>
<evidence type="ECO:0000313" key="6">
    <source>
        <dbReference type="Proteomes" id="UP000324585"/>
    </source>
</evidence>
<keyword evidence="6" id="KW-1185">Reference proteome</keyword>
<evidence type="ECO:0000256" key="3">
    <source>
        <dbReference type="ARBA" id="ARBA00022917"/>
    </source>
</evidence>
<dbReference type="InterPro" id="IPR003029">
    <property type="entry name" value="S1_domain"/>
</dbReference>
<dbReference type="Gene3D" id="2.40.50.140">
    <property type="entry name" value="Nucleic acid-binding proteins"/>
    <property type="match status" value="1"/>
</dbReference>
<evidence type="ECO:0000256" key="2">
    <source>
        <dbReference type="ARBA" id="ARBA00022540"/>
    </source>
</evidence>
<dbReference type="GO" id="GO:0003723">
    <property type="term" value="F:RNA binding"/>
    <property type="evidence" value="ECO:0007669"/>
    <property type="project" value="InterPro"/>
</dbReference>
<evidence type="ECO:0000259" key="4">
    <source>
        <dbReference type="PROSITE" id="PS50126"/>
    </source>
</evidence>
<name>A0A5J4Z7L0_PORPP</name>
<dbReference type="Gene3D" id="3.30.70.1130">
    <property type="entry name" value="EIF_2_alpha"/>
    <property type="match status" value="1"/>
</dbReference>
<dbReference type="InterPro" id="IPR024054">
    <property type="entry name" value="TIF2_asu_middle_sf"/>
</dbReference>
<dbReference type="InterPro" id="IPR012340">
    <property type="entry name" value="NA-bd_OB-fold"/>
</dbReference>
<accession>A0A5J4Z7L0</accession>
<dbReference type="CDD" id="cd04452">
    <property type="entry name" value="S1_IF2_alpha"/>
    <property type="match status" value="1"/>
</dbReference>
<dbReference type="GO" id="GO:0033290">
    <property type="term" value="C:eukaryotic 48S preinitiation complex"/>
    <property type="evidence" value="ECO:0007669"/>
    <property type="project" value="TreeGrafter"/>
</dbReference>
<reference evidence="6" key="1">
    <citation type="journal article" date="2019" name="Nat. Commun.">
        <title>Expansion of phycobilisome linker gene families in mesophilic red algae.</title>
        <authorList>
            <person name="Lee J."/>
            <person name="Kim D."/>
            <person name="Bhattacharya D."/>
            <person name="Yoon H.S."/>
        </authorList>
    </citation>
    <scope>NUCLEOTIDE SEQUENCE [LARGE SCALE GENOMIC DNA]</scope>
    <source>
        <strain evidence="6">CCMP 1328</strain>
    </source>
</reference>
<proteinExistence type="inferred from homology"/>
<keyword evidence="3" id="KW-0648">Protein biosynthesis</keyword>
<dbReference type="SUPFAM" id="SSF50249">
    <property type="entry name" value="Nucleic acid-binding proteins"/>
    <property type="match status" value="1"/>
</dbReference>
<dbReference type="PANTHER" id="PTHR10602:SF0">
    <property type="entry name" value="EUKARYOTIC TRANSLATION INITIATION FACTOR 2 SUBUNIT 1"/>
    <property type="match status" value="1"/>
</dbReference>
<dbReference type="GO" id="GO:0003743">
    <property type="term" value="F:translation initiation factor activity"/>
    <property type="evidence" value="ECO:0007669"/>
    <property type="project" value="UniProtKB-KW"/>
</dbReference>
<dbReference type="GO" id="GO:0005850">
    <property type="term" value="C:eukaryotic translation initiation factor 2 complex"/>
    <property type="evidence" value="ECO:0007669"/>
    <property type="project" value="TreeGrafter"/>
</dbReference>